<dbReference type="AlphaFoldDB" id="A0A8K0RHK9"/>
<organism evidence="1 2">
    <name type="scientific">Paraphoma chrysanthemicola</name>
    <dbReference type="NCBI Taxonomy" id="798071"/>
    <lineage>
        <taxon>Eukaryota</taxon>
        <taxon>Fungi</taxon>
        <taxon>Dikarya</taxon>
        <taxon>Ascomycota</taxon>
        <taxon>Pezizomycotina</taxon>
        <taxon>Dothideomycetes</taxon>
        <taxon>Pleosporomycetidae</taxon>
        <taxon>Pleosporales</taxon>
        <taxon>Pleosporineae</taxon>
        <taxon>Phaeosphaeriaceae</taxon>
        <taxon>Paraphoma</taxon>
    </lineage>
</organism>
<dbReference type="OrthoDB" id="5428863at2759"/>
<dbReference type="EMBL" id="JAGMVJ010000001">
    <property type="protein sequence ID" value="KAH7095120.1"/>
    <property type="molecule type" value="Genomic_DNA"/>
</dbReference>
<accession>A0A8K0RHK9</accession>
<proteinExistence type="predicted"/>
<gene>
    <name evidence="1" type="ORF">FB567DRAFT_20858</name>
</gene>
<evidence type="ECO:0000313" key="1">
    <source>
        <dbReference type="EMBL" id="KAH7095120.1"/>
    </source>
</evidence>
<reference evidence="1" key="1">
    <citation type="journal article" date="2021" name="Nat. Commun.">
        <title>Genetic determinants of endophytism in the Arabidopsis root mycobiome.</title>
        <authorList>
            <person name="Mesny F."/>
            <person name="Miyauchi S."/>
            <person name="Thiergart T."/>
            <person name="Pickel B."/>
            <person name="Atanasova L."/>
            <person name="Karlsson M."/>
            <person name="Huettel B."/>
            <person name="Barry K.W."/>
            <person name="Haridas S."/>
            <person name="Chen C."/>
            <person name="Bauer D."/>
            <person name="Andreopoulos W."/>
            <person name="Pangilinan J."/>
            <person name="LaButti K."/>
            <person name="Riley R."/>
            <person name="Lipzen A."/>
            <person name="Clum A."/>
            <person name="Drula E."/>
            <person name="Henrissat B."/>
            <person name="Kohler A."/>
            <person name="Grigoriev I.V."/>
            <person name="Martin F.M."/>
            <person name="Hacquard S."/>
        </authorList>
    </citation>
    <scope>NUCLEOTIDE SEQUENCE</scope>
    <source>
        <strain evidence="1">MPI-SDFR-AT-0120</strain>
    </source>
</reference>
<evidence type="ECO:0000313" key="2">
    <source>
        <dbReference type="Proteomes" id="UP000813461"/>
    </source>
</evidence>
<name>A0A8K0RHK9_9PLEO</name>
<dbReference type="Proteomes" id="UP000813461">
    <property type="component" value="Unassembled WGS sequence"/>
</dbReference>
<comment type="caution">
    <text evidence="1">The sequence shown here is derived from an EMBL/GenBank/DDBJ whole genome shotgun (WGS) entry which is preliminary data.</text>
</comment>
<sequence length="261" mass="30146">MTPSGRKWFNHVYKPSLSSQDDVIEITPLVEWHKRNMDNDQFEPVDNSYSHFRSVGPTLKGDVPDGWVTDDDGNVYIWNKHDNFGRKFRYPVRVVQRAGELCLHRYDNRLYFKAQRAWLRLGRRTDCSGKQSFLCANLEDDMGTFAGTVRFNSEDSFSDPDLFCKSYEFVAISTGSVRIVTDDQITGVSAPNSIHRRQFGGRVLDEWVDVLQLPVNSETYNFYNVLLIERDVGTAYRKALGRVLTTVWERQNVEEIDLVLG</sequence>
<keyword evidence="2" id="KW-1185">Reference proteome</keyword>
<protein>
    <submittedName>
        <fullName evidence="1">Uncharacterized protein</fullName>
    </submittedName>
</protein>